<dbReference type="GO" id="GO:0046872">
    <property type="term" value="F:metal ion binding"/>
    <property type="evidence" value="ECO:0007669"/>
    <property type="project" value="UniProtKB-KW"/>
</dbReference>
<evidence type="ECO:0000256" key="4">
    <source>
        <dbReference type="ARBA" id="ARBA00004496"/>
    </source>
</evidence>
<evidence type="ECO:0000256" key="7">
    <source>
        <dbReference type="ARBA" id="ARBA00013031"/>
    </source>
</evidence>
<dbReference type="FunFam" id="3.40.50.1970:FF:000007">
    <property type="entry name" value="Pentafunctional AROM polypeptide"/>
    <property type="match status" value="1"/>
</dbReference>
<gene>
    <name evidence="18 21" type="primary">aroB</name>
    <name evidence="21" type="ORF">EUAN_19170</name>
</gene>
<comment type="function">
    <text evidence="18">Catalyzes the conversion of 3-deoxy-D-arabino-heptulosonate 7-phosphate (DAHP) to dehydroquinate (DHQ).</text>
</comment>
<dbReference type="UniPathway" id="UPA00053">
    <property type="reaction ID" value="UER00085"/>
</dbReference>
<dbReference type="GO" id="GO:0009073">
    <property type="term" value="P:aromatic amino acid family biosynthetic process"/>
    <property type="evidence" value="ECO:0007669"/>
    <property type="project" value="UniProtKB-KW"/>
</dbReference>
<evidence type="ECO:0000256" key="17">
    <source>
        <dbReference type="ARBA" id="ARBA00023285"/>
    </source>
</evidence>
<evidence type="ECO:0000256" key="2">
    <source>
        <dbReference type="ARBA" id="ARBA00001911"/>
    </source>
</evidence>
<dbReference type="PANTHER" id="PTHR43622">
    <property type="entry name" value="3-DEHYDROQUINATE SYNTHASE"/>
    <property type="match status" value="1"/>
</dbReference>
<dbReference type="InterPro" id="IPR056179">
    <property type="entry name" value="DHQS_C"/>
</dbReference>
<evidence type="ECO:0000313" key="21">
    <source>
        <dbReference type="EMBL" id="OHW61738.1"/>
    </source>
</evidence>
<dbReference type="InterPro" id="IPR030960">
    <property type="entry name" value="DHQS/DOIS_N"/>
</dbReference>
<evidence type="ECO:0000256" key="11">
    <source>
        <dbReference type="ARBA" id="ARBA00022723"/>
    </source>
</evidence>
<name>A0A1S1V5A2_9FIRM</name>
<feature type="binding site" evidence="18">
    <location>
        <position position="246"/>
    </location>
    <ligand>
        <name>Zn(2+)</name>
        <dbReference type="ChEBI" id="CHEBI:29105"/>
    </ligand>
</feature>
<dbReference type="NCBIfam" id="TIGR01357">
    <property type="entry name" value="aroB"/>
    <property type="match status" value="1"/>
</dbReference>
<evidence type="ECO:0000256" key="18">
    <source>
        <dbReference type="HAMAP-Rule" id="MF_00110"/>
    </source>
</evidence>
<keyword evidence="11 18" id="KW-0479">Metal-binding</keyword>
<dbReference type="Gene3D" id="3.40.50.1970">
    <property type="match status" value="1"/>
</dbReference>
<evidence type="ECO:0000256" key="8">
    <source>
        <dbReference type="ARBA" id="ARBA00017684"/>
    </source>
</evidence>
<feature type="binding site" evidence="18">
    <location>
        <begin position="130"/>
        <end position="131"/>
    </location>
    <ligand>
        <name>NAD(+)</name>
        <dbReference type="ChEBI" id="CHEBI:57540"/>
    </ligand>
</feature>
<accession>A0A1S1V5A2</accession>
<evidence type="ECO:0000259" key="20">
    <source>
        <dbReference type="Pfam" id="PF24621"/>
    </source>
</evidence>
<comment type="similarity">
    <text evidence="6 18">Belongs to the sugar phosphate cyclases superfamily. Dehydroquinate synthase family.</text>
</comment>
<dbReference type="Gene3D" id="1.20.1090.10">
    <property type="entry name" value="Dehydroquinate synthase-like - alpha domain"/>
    <property type="match status" value="1"/>
</dbReference>
<keyword evidence="12 18" id="KW-0547">Nucleotide-binding</keyword>
<reference evidence="21 22" key="1">
    <citation type="submission" date="2016-09" db="EMBL/GenBank/DDBJ databases">
        <title>Genome sequence of Eubacterium angustum.</title>
        <authorList>
            <person name="Poehlein A."/>
            <person name="Daniel R."/>
        </authorList>
    </citation>
    <scope>NUCLEOTIDE SEQUENCE [LARGE SCALE GENOMIC DNA]</scope>
    <source>
        <strain evidence="21 22">DSM 1989</strain>
    </source>
</reference>
<dbReference type="Proteomes" id="UP000180254">
    <property type="component" value="Unassembled WGS sequence"/>
</dbReference>
<dbReference type="SUPFAM" id="SSF56796">
    <property type="entry name" value="Dehydroquinate synthase-like"/>
    <property type="match status" value="1"/>
</dbReference>
<dbReference type="Pfam" id="PF24621">
    <property type="entry name" value="DHQS_C"/>
    <property type="match status" value="1"/>
</dbReference>
<evidence type="ECO:0000256" key="12">
    <source>
        <dbReference type="ARBA" id="ARBA00022741"/>
    </source>
</evidence>
<evidence type="ECO:0000256" key="6">
    <source>
        <dbReference type="ARBA" id="ARBA00005412"/>
    </source>
</evidence>
<dbReference type="EMBL" id="MKIE01000008">
    <property type="protein sequence ID" value="OHW61738.1"/>
    <property type="molecule type" value="Genomic_DNA"/>
</dbReference>
<feature type="binding site" evidence="18">
    <location>
        <position position="143"/>
    </location>
    <ligand>
        <name>NAD(+)</name>
        <dbReference type="ChEBI" id="CHEBI:57540"/>
    </ligand>
</feature>
<evidence type="ECO:0000256" key="13">
    <source>
        <dbReference type="ARBA" id="ARBA00022833"/>
    </source>
</evidence>
<feature type="binding site" evidence="18">
    <location>
        <position position="152"/>
    </location>
    <ligand>
        <name>NAD(+)</name>
        <dbReference type="ChEBI" id="CHEBI:57540"/>
    </ligand>
</feature>
<feature type="binding site" evidence="18">
    <location>
        <position position="263"/>
    </location>
    <ligand>
        <name>Zn(2+)</name>
        <dbReference type="ChEBI" id="CHEBI:29105"/>
    </ligand>
</feature>
<evidence type="ECO:0000256" key="16">
    <source>
        <dbReference type="ARBA" id="ARBA00023239"/>
    </source>
</evidence>
<evidence type="ECO:0000256" key="14">
    <source>
        <dbReference type="ARBA" id="ARBA00023027"/>
    </source>
</evidence>
<protein>
    <recommendedName>
        <fullName evidence="8 18">3-dehydroquinate synthase</fullName>
        <shortName evidence="18">DHQS</shortName>
        <ecNumber evidence="7 18">4.2.3.4</ecNumber>
    </recommendedName>
</protein>
<organism evidence="21 22">
    <name type="scientific">Andreesenia angusta</name>
    <dbReference type="NCBI Taxonomy" id="39480"/>
    <lineage>
        <taxon>Bacteria</taxon>
        <taxon>Bacillati</taxon>
        <taxon>Bacillota</taxon>
        <taxon>Tissierellia</taxon>
        <taxon>Tissierellales</taxon>
        <taxon>Gottschalkiaceae</taxon>
        <taxon>Andreesenia</taxon>
    </lineage>
</organism>
<keyword evidence="17 18" id="KW-0170">Cobalt</keyword>
<dbReference type="GO" id="GO:0008652">
    <property type="term" value="P:amino acid biosynthetic process"/>
    <property type="evidence" value="ECO:0007669"/>
    <property type="project" value="UniProtKB-KW"/>
</dbReference>
<dbReference type="AlphaFoldDB" id="A0A1S1V5A2"/>
<dbReference type="STRING" id="39480.EUAN_19170"/>
<comment type="cofactor">
    <cofactor evidence="3">
        <name>Zn(2+)</name>
        <dbReference type="ChEBI" id="CHEBI:29105"/>
    </cofactor>
</comment>
<keyword evidence="22" id="KW-1185">Reference proteome</keyword>
<keyword evidence="10 18" id="KW-0028">Amino-acid biosynthesis</keyword>
<keyword evidence="13 18" id="KW-0862">Zinc</keyword>
<evidence type="ECO:0000256" key="9">
    <source>
        <dbReference type="ARBA" id="ARBA00022490"/>
    </source>
</evidence>
<comment type="subcellular location">
    <subcellularLocation>
        <location evidence="4 18">Cytoplasm</location>
    </subcellularLocation>
</comment>
<evidence type="ECO:0000256" key="10">
    <source>
        <dbReference type="ARBA" id="ARBA00022605"/>
    </source>
</evidence>
<comment type="caution">
    <text evidence="21">The sequence shown here is derived from an EMBL/GenBank/DDBJ whole genome shotgun (WGS) entry which is preliminary data.</text>
</comment>
<feature type="domain" description="3-dehydroquinate synthase C-terminal" evidence="20">
    <location>
        <begin position="182"/>
        <end position="323"/>
    </location>
</feature>
<dbReference type="GO" id="GO:0003856">
    <property type="term" value="F:3-dehydroquinate synthase activity"/>
    <property type="evidence" value="ECO:0007669"/>
    <property type="project" value="UniProtKB-UniRule"/>
</dbReference>
<evidence type="ECO:0000259" key="19">
    <source>
        <dbReference type="Pfam" id="PF01761"/>
    </source>
</evidence>
<dbReference type="InterPro" id="IPR050071">
    <property type="entry name" value="Dehydroquinate_synthase"/>
</dbReference>
<dbReference type="PANTHER" id="PTHR43622:SF7">
    <property type="entry name" value="3-DEHYDROQUINATE SYNTHASE, CHLOROPLASTIC"/>
    <property type="match status" value="1"/>
</dbReference>
<dbReference type="GO" id="GO:0005737">
    <property type="term" value="C:cytoplasm"/>
    <property type="evidence" value="ECO:0007669"/>
    <property type="project" value="UniProtKB-SubCell"/>
</dbReference>
<proteinExistence type="inferred from homology"/>
<dbReference type="CDD" id="cd08195">
    <property type="entry name" value="DHQS"/>
    <property type="match status" value="1"/>
</dbReference>
<comment type="cofactor">
    <cofactor evidence="18">
        <name>Co(2+)</name>
        <dbReference type="ChEBI" id="CHEBI:48828"/>
    </cofactor>
    <cofactor evidence="18">
        <name>Zn(2+)</name>
        <dbReference type="ChEBI" id="CHEBI:29105"/>
    </cofactor>
    <text evidence="18">Binds 1 divalent metal cation per subunit. Can use either Co(2+) or Zn(2+).</text>
</comment>
<evidence type="ECO:0000256" key="3">
    <source>
        <dbReference type="ARBA" id="ARBA00001947"/>
    </source>
</evidence>
<dbReference type="GO" id="GO:0000166">
    <property type="term" value="F:nucleotide binding"/>
    <property type="evidence" value="ECO:0007669"/>
    <property type="project" value="UniProtKB-KW"/>
</dbReference>
<evidence type="ECO:0000256" key="5">
    <source>
        <dbReference type="ARBA" id="ARBA00004661"/>
    </source>
</evidence>
<keyword evidence="14 18" id="KW-0520">NAD</keyword>
<evidence type="ECO:0000313" key="22">
    <source>
        <dbReference type="Proteomes" id="UP000180254"/>
    </source>
</evidence>
<comment type="cofactor">
    <cofactor evidence="2 18">
        <name>NAD(+)</name>
        <dbReference type="ChEBI" id="CHEBI:57540"/>
    </cofactor>
</comment>
<comment type="pathway">
    <text evidence="5 18">Metabolic intermediate biosynthesis; chorismate biosynthesis; chorismate from D-erythrose 4-phosphate and phosphoenolpyruvate: step 2/7.</text>
</comment>
<feature type="binding site" evidence="18">
    <location>
        <begin position="106"/>
        <end position="110"/>
    </location>
    <ligand>
        <name>NAD(+)</name>
        <dbReference type="ChEBI" id="CHEBI:57540"/>
    </ligand>
</feature>
<keyword evidence="15 18" id="KW-0057">Aromatic amino acid biosynthesis</keyword>
<sequence>MKKLKIDLPEKQYDILIEKGLRRQFGSEIKKLYTNKKIFIITDQNVYNIYGEEFEKDLKSNGFEPYFTVVEPGEKSKSIAVLESVYDSLLDKEITRSDMIVALGGGVVGDLTGFVAATLLRGIRFMQIPTSLLAQIDSSVGGKVAVNLEKGKNLVGNFYHPDAVLIDPEMLLTLEKRYFYDGMAEVIKYGCIKSEELFRMLESYVTEEEFFDNIDDIIYRCCDIKRAVVEEDEKDTGNRMLLNFGHTLGHAVEKCFGYEKYTHGEGVAIGMYNITLRSEAKGETEAGVAESIKSLLVKYKLPYEMPEMDEEEVKKAIGLDKKSSSGSITLILVKRIGESYLKKIAKEEIVDYI</sequence>
<comment type="catalytic activity">
    <reaction evidence="1 18">
        <text>7-phospho-2-dehydro-3-deoxy-D-arabino-heptonate = 3-dehydroquinate + phosphate</text>
        <dbReference type="Rhea" id="RHEA:21968"/>
        <dbReference type="ChEBI" id="CHEBI:32364"/>
        <dbReference type="ChEBI" id="CHEBI:43474"/>
        <dbReference type="ChEBI" id="CHEBI:58394"/>
        <dbReference type="EC" id="4.2.3.4"/>
    </reaction>
</comment>
<dbReference type="EC" id="4.2.3.4" evidence="7 18"/>
<comment type="caution">
    <text evidence="18">Lacks conserved residue(s) required for the propagation of feature annotation.</text>
</comment>
<dbReference type="InterPro" id="IPR016037">
    <property type="entry name" value="DHQ_synth_AroB"/>
</dbReference>
<feature type="domain" description="3-dehydroquinate synthase N-terminal" evidence="19">
    <location>
        <begin position="69"/>
        <end position="179"/>
    </location>
</feature>
<keyword evidence="16 18" id="KW-0456">Lyase</keyword>
<keyword evidence="9 18" id="KW-0963">Cytoplasm</keyword>
<dbReference type="InterPro" id="IPR030963">
    <property type="entry name" value="DHQ_synth_fam"/>
</dbReference>
<dbReference type="HAMAP" id="MF_00110">
    <property type="entry name" value="DHQ_synthase"/>
    <property type="match status" value="1"/>
</dbReference>
<dbReference type="OrthoDB" id="9806583at2"/>
<feature type="binding site" evidence="18">
    <location>
        <position position="185"/>
    </location>
    <ligand>
        <name>Zn(2+)</name>
        <dbReference type="ChEBI" id="CHEBI:29105"/>
    </ligand>
</feature>
<dbReference type="PIRSF" id="PIRSF001455">
    <property type="entry name" value="DHQ_synth"/>
    <property type="match status" value="1"/>
</dbReference>
<dbReference type="GO" id="GO:0009423">
    <property type="term" value="P:chorismate biosynthetic process"/>
    <property type="evidence" value="ECO:0007669"/>
    <property type="project" value="UniProtKB-UniRule"/>
</dbReference>
<evidence type="ECO:0000256" key="1">
    <source>
        <dbReference type="ARBA" id="ARBA00001393"/>
    </source>
</evidence>
<dbReference type="Pfam" id="PF01761">
    <property type="entry name" value="DHQ_synthase"/>
    <property type="match status" value="1"/>
</dbReference>
<evidence type="ECO:0000256" key="15">
    <source>
        <dbReference type="ARBA" id="ARBA00023141"/>
    </source>
</evidence>
<dbReference type="RefSeq" id="WP_071064006.1">
    <property type="nucleotide sequence ID" value="NZ_MKIE01000008.1"/>
</dbReference>